<dbReference type="EMBL" id="FMZE01000005">
    <property type="protein sequence ID" value="SDC98706.1"/>
    <property type="molecule type" value="Genomic_DNA"/>
</dbReference>
<dbReference type="Proteomes" id="UP000199494">
    <property type="component" value="Unassembled WGS sequence"/>
</dbReference>
<protein>
    <submittedName>
        <fullName evidence="1">SdpI/YhfL protein family protein</fullName>
    </submittedName>
</protein>
<dbReference type="KEGG" id="pmad:BAY61_15050"/>
<dbReference type="AlphaFoldDB" id="A0A222VQB0"/>
<sequence length="127" mass="13022">MPEEGPGWGTAWGVAAMLVMVSLCCVPLASAMASGNLPRNHTVGLRIKATMRSDAAWVAGNRAAASLVRRTAIASAVTGACTVPVAGIPVLYLMVMACWACVLVAGMWKATGVAREAALRAHDAGET</sequence>
<organism evidence="1 2">
    <name type="scientific">Prauserella marina</name>
    <dbReference type="NCBI Taxonomy" id="530584"/>
    <lineage>
        <taxon>Bacteria</taxon>
        <taxon>Bacillati</taxon>
        <taxon>Actinomycetota</taxon>
        <taxon>Actinomycetes</taxon>
        <taxon>Pseudonocardiales</taxon>
        <taxon>Pseudonocardiaceae</taxon>
        <taxon>Prauserella</taxon>
    </lineage>
</organism>
<evidence type="ECO:0000313" key="1">
    <source>
        <dbReference type="EMBL" id="SDC98706.1"/>
    </source>
</evidence>
<dbReference type="Pfam" id="PF13630">
    <property type="entry name" value="SdpI"/>
    <property type="match status" value="1"/>
</dbReference>
<evidence type="ECO:0000313" key="2">
    <source>
        <dbReference type="Proteomes" id="UP000199494"/>
    </source>
</evidence>
<proteinExistence type="predicted"/>
<gene>
    <name evidence="1" type="ORF">SAMN05421630_10554</name>
</gene>
<dbReference type="InterPro" id="IPR025962">
    <property type="entry name" value="SdpI/YhfL"/>
</dbReference>
<accession>A0A222VQB0</accession>
<name>A0A222VQB0_9PSEU</name>
<reference evidence="1 2" key="1">
    <citation type="submission" date="2016-10" db="EMBL/GenBank/DDBJ databases">
        <authorList>
            <person name="de Groot N.N."/>
        </authorList>
    </citation>
    <scope>NUCLEOTIDE SEQUENCE [LARGE SCALE GENOMIC DNA]</scope>
    <source>
        <strain evidence="1 2">CGMCC 4.5506</strain>
    </source>
</reference>
<keyword evidence="2" id="KW-1185">Reference proteome</keyword>
<dbReference type="OrthoDB" id="3697642at2"/>
<dbReference type="RefSeq" id="WP_110057698.1">
    <property type="nucleotide sequence ID" value="NZ_CP016353.1"/>
</dbReference>